<dbReference type="VEuPathDB" id="FungiDB:BCV72DRAFT_234926"/>
<reference evidence="2" key="1">
    <citation type="journal article" date="2016" name="Proc. Natl. Acad. Sci. U.S.A.">
        <title>Lipid metabolic changes in an early divergent fungus govern the establishment of a mutualistic symbiosis with endobacteria.</title>
        <authorList>
            <person name="Lastovetsky O.A."/>
            <person name="Gaspar M.L."/>
            <person name="Mondo S.J."/>
            <person name="LaButti K.M."/>
            <person name="Sandor L."/>
            <person name="Grigoriev I.V."/>
            <person name="Henry S.A."/>
            <person name="Pawlowska T.E."/>
        </authorList>
    </citation>
    <scope>NUCLEOTIDE SEQUENCE [LARGE SCALE GENOMIC DNA]</scope>
    <source>
        <strain evidence="2">ATCC 52814</strain>
    </source>
</reference>
<keyword evidence="1" id="KW-1133">Transmembrane helix</keyword>
<evidence type="ECO:0000313" key="2">
    <source>
        <dbReference type="EMBL" id="ORE02284.1"/>
    </source>
</evidence>
<evidence type="ECO:0000256" key="1">
    <source>
        <dbReference type="SAM" id="Phobius"/>
    </source>
</evidence>
<name>A0A1X0QRB8_RHIZD</name>
<dbReference type="AlphaFoldDB" id="A0A1X0QRB8"/>
<protein>
    <submittedName>
        <fullName evidence="2">Uncharacterized protein</fullName>
    </submittedName>
</protein>
<dbReference type="Proteomes" id="UP000242414">
    <property type="component" value="Unassembled WGS sequence"/>
</dbReference>
<sequence length="68" mass="7758">MISNLSLGVFMHLSMLQAPLTFLILPNQEALYLIYSISNIMYCSFISLNASIYDYGPTKPTYDDRESK</sequence>
<keyword evidence="1" id="KW-0812">Transmembrane</keyword>
<organism evidence="2">
    <name type="scientific">Rhizopus microsporus var. microsporus</name>
    <dbReference type="NCBI Taxonomy" id="86635"/>
    <lineage>
        <taxon>Eukaryota</taxon>
        <taxon>Fungi</taxon>
        <taxon>Fungi incertae sedis</taxon>
        <taxon>Mucoromycota</taxon>
        <taxon>Mucoromycotina</taxon>
        <taxon>Mucoromycetes</taxon>
        <taxon>Mucorales</taxon>
        <taxon>Mucorineae</taxon>
        <taxon>Rhizopodaceae</taxon>
        <taxon>Rhizopus</taxon>
    </lineage>
</organism>
<accession>A0A1X0QRB8</accession>
<gene>
    <name evidence="2" type="ORF">BCV72DRAFT_234926</name>
</gene>
<proteinExistence type="predicted"/>
<feature type="transmembrane region" description="Helical" evidence="1">
    <location>
        <begin position="32"/>
        <end position="53"/>
    </location>
</feature>
<keyword evidence="1" id="KW-0472">Membrane</keyword>
<dbReference type="EMBL" id="KV922060">
    <property type="protein sequence ID" value="ORE02284.1"/>
    <property type="molecule type" value="Genomic_DNA"/>
</dbReference>
<feature type="transmembrane region" description="Helical" evidence="1">
    <location>
        <begin position="6"/>
        <end position="25"/>
    </location>
</feature>